<feature type="transmembrane region" description="Helical" evidence="2">
    <location>
        <begin position="12"/>
        <end position="35"/>
    </location>
</feature>
<reference evidence="3 4" key="1">
    <citation type="submission" date="2019-12" db="EMBL/GenBank/DDBJ databases">
        <title>Genomic-based taxomic classification of the family Erythrobacteraceae.</title>
        <authorList>
            <person name="Xu L."/>
        </authorList>
    </citation>
    <scope>NUCLEOTIDE SEQUENCE [LARGE SCALE GENOMIC DNA]</scope>
    <source>
        <strain evidence="3 4">LMG 29518</strain>
    </source>
</reference>
<protein>
    <submittedName>
        <fullName evidence="3">Uncharacterized protein</fullName>
    </submittedName>
</protein>
<proteinExistence type="predicted"/>
<keyword evidence="2" id="KW-1133">Transmembrane helix</keyword>
<dbReference type="EMBL" id="WTYT01000002">
    <property type="protein sequence ID" value="MXO65072.1"/>
    <property type="molecule type" value="Genomic_DNA"/>
</dbReference>
<keyword evidence="4" id="KW-1185">Reference proteome</keyword>
<sequence length="68" mass="6945">MLGTSNKPQDPIYVIPMALALALAAFAGGGLGLLWDSVEHSGDDAVQAENSPDSAQSADTEAENSAKE</sequence>
<dbReference type="RefSeq" id="WP_160735508.1">
    <property type="nucleotide sequence ID" value="NZ_WTYT01000002.1"/>
</dbReference>
<evidence type="ECO:0000256" key="1">
    <source>
        <dbReference type="SAM" id="MobiDB-lite"/>
    </source>
</evidence>
<evidence type="ECO:0000313" key="4">
    <source>
        <dbReference type="Proteomes" id="UP000438476"/>
    </source>
</evidence>
<evidence type="ECO:0000313" key="3">
    <source>
        <dbReference type="EMBL" id="MXO65072.1"/>
    </source>
</evidence>
<organism evidence="3 4">
    <name type="scientific">Altericroceibacterium endophyticum</name>
    <dbReference type="NCBI Taxonomy" id="1808508"/>
    <lineage>
        <taxon>Bacteria</taxon>
        <taxon>Pseudomonadati</taxon>
        <taxon>Pseudomonadota</taxon>
        <taxon>Alphaproteobacteria</taxon>
        <taxon>Sphingomonadales</taxon>
        <taxon>Erythrobacteraceae</taxon>
        <taxon>Altericroceibacterium</taxon>
    </lineage>
</organism>
<feature type="region of interest" description="Disordered" evidence="1">
    <location>
        <begin position="44"/>
        <end position="68"/>
    </location>
</feature>
<dbReference type="AlphaFoldDB" id="A0A6I4T4E3"/>
<name>A0A6I4T4E3_9SPHN</name>
<comment type="caution">
    <text evidence="3">The sequence shown here is derived from an EMBL/GenBank/DDBJ whole genome shotgun (WGS) entry which is preliminary data.</text>
</comment>
<evidence type="ECO:0000256" key="2">
    <source>
        <dbReference type="SAM" id="Phobius"/>
    </source>
</evidence>
<dbReference type="Proteomes" id="UP000438476">
    <property type="component" value="Unassembled WGS sequence"/>
</dbReference>
<accession>A0A6I4T4E3</accession>
<gene>
    <name evidence="3" type="ORF">GRI91_04840</name>
</gene>
<feature type="compositionally biased region" description="Polar residues" evidence="1">
    <location>
        <begin position="48"/>
        <end position="59"/>
    </location>
</feature>
<keyword evidence="2" id="KW-0472">Membrane</keyword>
<keyword evidence="2" id="KW-0812">Transmembrane</keyword>